<dbReference type="InterPro" id="IPR041267">
    <property type="entry name" value="NLRP_HD2"/>
</dbReference>
<dbReference type="GO" id="GO:0009898">
    <property type="term" value="C:cytoplasmic side of plasma membrane"/>
    <property type="evidence" value="ECO:0007669"/>
    <property type="project" value="Ensembl"/>
</dbReference>
<dbReference type="RefSeq" id="XP_044114694.1">
    <property type="nucleotide sequence ID" value="XM_044258759.1"/>
</dbReference>
<sequence>MSQIQTPQEALLWALRDLEEKSFKLFKFHLRNNCLLEGKMLLARGELEGLSPVDLASRLISLYGAWEAVKVVIRVLRAMNLLEPVDRLSHICLNDYREMYREHVRCLEERQEGGIGGSYNQLLLVTRSNPESADPSACPLPEQELDSVSVEALFDPGEKSYQAPPTVVLQGSAGTGKTTLARKMVLDWATGTLYPGQFDYVFYVSCREVVLLSEGTPDQLLFWCCGDNQAPVKEMRREEERLLFILDGFDELQRPFATGLKRLSLNPMENVLHRLIRREVFSRCSLLITTRPVAMCSLKPLLKQSRYIHILGFSEDERRRYFSSYFANEEQARNAFDIVQGNDVLYKSCQIPGICWVICSWLKERMERGREISEKPSNGTDIYMAYVSTFLPPSDNEDCAELTSHRVLRGLCSLAAEGIQNQRFIFEEADLRKHNLDGASLDAFLSSMPYQEGGHAKTFYTFRHISFQEFFHAVSYLVKEDQSDLGKESHRELRRLLDEEEEEENGEMTLSMQFLLDILKKETSSNFELKFFLKISPSLKQELMYFKEQMKSIKHKRAWDLEFSLNPSKIRNLVKGVQISDVSLKVGQSNKKSHDRKSFSVKTSLRDEQKEKQGPVVDKDNTAKTQKETSNGKGREMEK</sequence>
<evidence type="ECO:0000256" key="2">
    <source>
        <dbReference type="ARBA" id="ARBA00022737"/>
    </source>
</evidence>
<dbReference type="InterPro" id="IPR007111">
    <property type="entry name" value="NACHT_NTPase"/>
</dbReference>
<keyword evidence="9" id="KW-1185">Reference proteome</keyword>
<dbReference type="InterPro" id="IPR004020">
    <property type="entry name" value="DAPIN"/>
</dbReference>
<dbReference type="PANTHER" id="PTHR45690">
    <property type="entry name" value="NACHT, LRR AND PYD DOMAINS-CONTAINING PROTEIN 12"/>
    <property type="match status" value="1"/>
</dbReference>
<dbReference type="Pfam" id="PF17776">
    <property type="entry name" value="NLRC4_HD2"/>
    <property type="match status" value="1"/>
</dbReference>
<keyword evidence="1" id="KW-0433">Leucine-rich repeat</keyword>
<reference evidence="8" key="1">
    <citation type="submission" date="2025-08" db="UniProtKB">
        <authorList>
            <consortium name="Ensembl"/>
        </authorList>
    </citation>
    <scope>IDENTIFICATION</scope>
</reference>
<evidence type="ECO:0000259" key="7">
    <source>
        <dbReference type="PROSITE" id="PS50837"/>
    </source>
</evidence>
<dbReference type="GO" id="GO:0050832">
    <property type="term" value="P:defense response to fungus"/>
    <property type="evidence" value="ECO:0007669"/>
    <property type="project" value="Ensembl"/>
</dbReference>
<evidence type="ECO:0000313" key="8">
    <source>
        <dbReference type="Ensembl" id="ENSNVIP00000015496.1"/>
    </source>
</evidence>
<dbReference type="GeneID" id="122912695"/>
<dbReference type="GeneTree" id="ENSGT00940000159520"/>
<evidence type="ECO:0000256" key="5">
    <source>
        <dbReference type="SAM" id="MobiDB-lite"/>
    </source>
</evidence>
<reference evidence="8" key="2">
    <citation type="submission" date="2025-09" db="UniProtKB">
        <authorList>
            <consortium name="Ensembl"/>
        </authorList>
    </citation>
    <scope>IDENTIFICATION</scope>
</reference>
<dbReference type="GO" id="GO:0032730">
    <property type="term" value="P:positive regulation of interleukin-1 alpha production"/>
    <property type="evidence" value="ECO:0007669"/>
    <property type="project" value="Ensembl"/>
</dbReference>
<protein>
    <submittedName>
        <fullName evidence="8">NLR family pyrin domain containing 10</fullName>
    </submittedName>
</protein>
<dbReference type="GO" id="GO:0002218">
    <property type="term" value="P:activation of innate immune response"/>
    <property type="evidence" value="ECO:0007669"/>
    <property type="project" value="Ensembl"/>
</dbReference>
<dbReference type="InterPro" id="IPR050637">
    <property type="entry name" value="NLRP_innate_immun_reg"/>
</dbReference>
<dbReference type="GO" id="GO:0005829">
    <property type="term" value="C:cytosol"/>
    <property type="evidence" value="ECO:0007669"/>
    <property type="project" value="Ensembl"/>
</dbReference>
<evidence type="ECO:0000313" key="9">
    <source>
        <dbReference type="Proteomes" id="UP000694425"/>
    </source>
</evidence>
<evidence type="ECO:0000256" key="4">
    <source>
        <dbReference type="ARBA" id="ARBA00022840"/>
    </source>
</evidence>
<dbReference type="InterPro" id="IPR041075">
    <property type="entry name" value="NOD1/2_WH"/>
</dbReference>
<dbReference type="GO" id="GO:0003924">
    <property type="term" value="F:GTPase activity"/>
    <property type="evidence" value="ECO:0007669"/>
    <property type="project" value="Ensembl"/>
</dbReference>
<evidence type="ECO:0000256" key="3">
    <source>
        <dbReference type="ARBA" id="ARBA00022741"/>
    </source>
</evidence>
<dbReference type="Ensembl" id="ENSNVIT00000018080.1">
    <property type="protein sequence ID" value="ENSNVIP00000015496.1"/>
    <property type="gene ID" value="ENSNVIG00000012139.1"/>
</dbReference>
<evidence type="ECO:0000259" key="6">
    <source>
        <dbReference type="PROSITE" id="PS50824"/>
    </source>
</evidence>
<dbReference type="GO" id="GO:0050729">
    <property type="term" value="P:positive regulation of inflammatory response"/>
    <property type="evidence" value="ECO:0007669"/>
    <property type="project" value="Ensembl"/>
</dbReference>
<dbReference type="PROSITE" id="PS50837">
    <property type="entry name" value="NACHT"/>
    <property type="match status" value="1"/>
</dbReference>
<gene>
    <name evidence="8" type="primary">NLRP10</name>
</gene>
<feature type="region of interest" description="Disordered" evidence="5">
    <location>
        <begin position="587"/>
        <end position="639"/>
    </location>
</feature>
<keyword evidence="2" id="KW-0677">Repeat</keyword>
<dbReference type="SUPFAM" id="SSF52540">
    <property type="entry name" value="P-loop containing nucleoside triphosphate hydrolases"/>
    <property type="match status" value="1"/>
</dbReference>
<dbReference type="PROSITE" id="PS50824">
    <property type="entry name" value="DAPIN"/>
    <property type="match status" value="1"/>
</dbReference>
<dbReference type="PANTHER" id="PTHR45690:SF4">
    <property type="entry name" value="NACHT, LRR AND PYD DOMAINS-CONTAINING PROTEIN 10"/>
    <property type="match status" value="1"/>
</dbReference>
<feature type="domain" description="Pyrin" evidence="6">
    <location>
        <begin position="1"/>
        <end position="94"/>
    </location>
</feature>
<proteinExistence type="predicted"/>
<dbReference type="GO" id="GO:0016887">
    <property type="term" value="F:ATP hydrolysis activity"/>
    <property type="evidence" value="ECO:0007669"/>
    <property type="project" value="Ensembl"/>
</dbReference>
<feature type="domain" description="NACHT" evidence="7">
    <location>
        <begin position="165"/>
        <end position="365"/>
    </location>
</feature>
<dbReference type="Pfam" id="PF17779">
    <property type="entry name" value="WHD_NOD2"/>
    <property type="match status" value="1"/>
</dbReference>
<dbReference type="Gene3D" id="1.10.533.10">
    <property type="entry name" value="Death Domain, Fas"/>
    <property type="match status" value="1"/>
</dbReference>
<dbReference type="CTD" id="338322"/>
<accession>A0A8C7BBS8</accession>
<dbReference type="Pfam" id="PF05729">
    <property type="entry name" value="NACHT"/>
    <property type="match status" value="1"/>
</dbReference>
<dbReference type="SMART" id="SM01289">
    <property type="entry name" value="PYRIN"/>
    <property type="match status" value="1"/>
</dbReference>
<dbReference type="GO" id="GO:1900426">
    <property type="term" value="P:positive regulation of defense response to bacterium"/>
    <property type="evidence" value="ECO:0007669"/>
    <property type="project" value="Ensembl"/>
</dbReference>
<dbReference type="KEGG" id="nvs:122912695"/>
<dbReference type="CDD" id="cd08321">
    <property type="entry name" value="Pyrin_ASC-like"/>
    <property type="match status" value="1"/>
</dbReference>
<feature type="compositionally biased region" description="Basic and acidic residues" evidence="5">
    <location>
        <begin position="604"/>
        <end position="627"/>
    </location>
</feature>
<dbReference type="GO" id="GO:0002827">
    <property type="term" value="P:positive regulation of T-helper 1 type immune response"/>
    <property type="evidence" value="ECO:0007669"/>
    <property type="project" value="Ensembl"/>
</dbReference>
<keyword evidence="3" id="KW-0547">Nucleotide-binding</keyword>
<keyword evidence="4" id="KW-0067">ATP-binding</keyword>
<dbReference type="InterPro" id="IPR011029">
    <property type="entry name" value="DEATH-like_dom_sf"/>
</dbReference>
<dbReference type="GO" id="GO:2000318">
    <property type="term" value="P:positive regulation of T-helper 17 type immune response"/>
    <property type="evidence" value="ECO:0007669"/>
    <property type="project" value="Ensembl"/>
</dbReference>
<dbReference type="Pfam" id="PF02758">
    <property type="entry name" value="PYRIN"/>
    <property type="match status" value="1"/>
</dbReference>
<dbReference type="GO" id="GO:0032755">
    <property type="term" value="P:positive regulation of interleukin-6 production"/>
    <property type="evidence" value="ECO:0007669"/>
    <property type="project" value="Ensembl"/>
</dbReference>
<evidence type="ECO:0000256" key="1">
    <source>
        <dbReference type="ARBA" id="ARBA00022614"/>
    </source>
</evidence>
<dbReference type="SUPFAM" id="SSF47986">
    <property type="entry name" value="DEATH domain"/>
    <property type="match status" value="1"/>
</dbReference>
<organism evidence="8 9">
    <name type="scientific">Neovison vison</name>
    <name type="common">American mink</name>
    <name type="synonym">Mustela vison</name>
    <dbReference type="NCBI Taxonomy" id="452646"/>
    <lineage>
        <taxon>Eukaryota</taxon>
        <taxon>Metazoa</taxon>
        <taxon>Chordata</taxon>
        <taxon>Craniata</taxon>
        <taxon>Vertebrata</taxon>
        <taxon>Euteleostomi</taxon>
        <taxon>Mammalia</taxon>
        <taxon>Eutheria</taxon>
        <taxon>Laurasiatheria</taxon>
        <taxon>Carnivora</taxon>
        <taxon>Caniformia</taxon>
        <taxon>Musteloidea</taxon>
        <taxon>Mustelidae</taxon>
        <taxon>Mustelinae</taxon>
        <taxon>Neogale</taxon>
    </lineage>
</organism>
<dbReference type="GO" id="GO:0005524">
    <property type="term" value="F:ATP binding"/>
    <property type="evidence" value="ECO:0007669"/>
    <property type="project" value="UniProtKB-KW"/>
</dbReference>
<dbReference type="InterPro" id="IPR027417">
    <property type="entry name" value="P-loop_NTPase"/>
</dbReference>
<dbReference type="Gene3D" id="3.40.50.300">
    <property type="entry name" value="P-loop containing nucleotide triphosphate hydrolases"/>
    <property type="match status" value="1"/>
</dbReference>
<name>A0A8C7BBS8_NEOVI</name>
<dbReference type="AlphaFoldDB" id="A0A8C7BBS8"/>
<dbReference type="GO" id="GO:0005654">
    <property type="term" value="C:nucleoplasm"/>
    <property type="evidence" value="ECO:0007669"/>
    <property type="project" value="Ensembl"/>
</dbReference>
<dbReference type="Proteomes" id="UP000694425">
    <property type="component" value="Unplaced"/>
</dbReference>
<dbReference type="GO" id="GO:0032757">
    <property type="term" value="P:positive regulation of interleukin-8 production"/>
    <property type="evidence" value="ECO:0007669"/>
    <property type="project" value="Ensembl"/>
</dbReference>
<dbReference type="GO" id="GO:0031965">
    <property type="term" value="C:nuclear membrane"/>
    <property type="evidence" value="ECO:0007669"/>
    <property type="project" value="Ensembl"/>
</dbReference>